<evidence type="ECO:0000313" key="3">
    <source>
        <dbReference type="EMBL" id="KAK8839125.1"/>
    </source>
</evidence>
<keyword evidence="1" id="KW-0472">Membrane</keyword>
<gene>
    <name evidence="3" type="ORF">M9Y10_032597</name>
</gene>
<feature type="transmembrane region" description="Helical" evidence="1">
    <location>
        <begin position="3694"/>
        <end position="3712"/>
    </location>
</feature>
<dbReference type="Proteomes" id="UP001470230">
    <property type="component" value="Unassembled WGS sequence"/>
</dbReference>
<sequence>MLYLLLFFRIKLSEKRQISSTYDSVDRESKDCRNFKEKLYTGIKYSQNFLQCTGSEIEQLLIFHSTEFSNLYTVSNKAENLIKVSKVHFRINNCLFTKCSFKKSMIYSDNKQYNLTMLSNTISNCFNLYNSISSSNIVKSNSLYADIQGNEVIFEDVNHACRAFYFERSTNTIFKENVVKNANVDDCTGSAVTFNAVGSGIPVQITDCSFTNCNANKGSTFSMSQLNFAISIIRTTFEKCKNDQKSGDFIKLNYQRSNLAATITFDQCKFSLLESNSIKSGALGLSVKGKKLALQLNFLNTIFEHLCYTGDDSRGALLFSKANFDSLCQLSIEKCTFTNVSSLHGNSIFVSQVSNEQKCSIIGCSFVDCCSSAFVVSSKISEFVFIDSTIKFSKGKSGYACGGLSIESSGQCLVDNAQFIGTGSNQALLVFHQIESNSEISVSNSIFDSCNGKDNCCFDISIKTPLFIFHNNTMKNIVVANSNGHFGSINCNNKINILTIEKMILNNNECNCFGLIFNGIQTLSFVECQFINNNAQRQNSFDHHSRSSPLFGNGGALQFGSMFDYEIEFYDCLFKNNKASKHGGAVSIQTHRSIDIKRCLFDRNSASNDETLEGKGGALYINKHSSIDQQTQLVTIEDCSFTSNCAFDGYAIYIKGEDKNNQFIIKNNKFVDNYNEDSLSKSSSVIKSEIPNLSDGKILVENTFIFNKNGLKVNSLLYNNDESQAQLLGLSNSRLHGLSNSEISGEIQPIYINNSIAADEVSNSRFIDCKIPEGEDYLFVVQKCCTFENIEFSFKNSKIGAIKVTSLGSIVIRNCEFKHCFNKNGQGSAIYINGKENVKNIKEEEEEEDYLGIIIEDDKFDSCGESGYAVHILNYPNVTIRYIEVAFSTNKGGGFWIENCGQCLMHDCNVTSSITQAVKYEITNQPASSDFLSITRCEFYECLGECCFLDVAKDLPINVFIGDCLFKDCKKDSTQSSIAIGTSTNANLITLTIQNNTFKNCGDLVGYSYVIFIHIESDGKEGLIEFKDNRVEFEDAEHACIAIRIEQPNKELNINNCSFTKCTKVLNKYETWESTASFNKLSKLTISECRFYECGIANDGGNVIAIQSEVQVSIIEYNTIEFTNPQNGGSGVSTYTDNIRIQGNEFIKCNENTIRVVCKTTGDNQFEVSDNTFTGSEKGPIIIVVSNYFTKIPIIKNNIFEKIKVNDDKEHGITLRLGRDVDQVVFENNTFNEVETKYEDFGVQIITESTERPTKFEFINCEFKQNIQSSRRIYHPQDPEQEENFELTYDNCIFEGNRAKGHGGCLYIKVKQTATIKNSQFKGNSAEDEGRGGSIYIIGPGTVSIENCTFEGDSSSKEGESIYCEGGQLTISTCKFTVKESTTSQSTIYINNHDIIIINDVEFNNEPVDGGEGDTTPTIMTKGNIEIENPGKISITGCKFQKTQQKRSILYKRTEESEIQADDLVNIELCEFTECKGESCYFDIPNNKEENININGNIFDKCKKNNDELKSNTIGLSSTSNHVALTIQNNTFKNCGDLVGYSYVIFIRIESDGKEGLIEFKDNRVEFEDAEHACIAIRIEQPNKELNINNCSFTKCTKVLNKYETWESTASFNKLSKLTISECRFYECGIANDGGNVIAIQSEVQVSIIEYNTIEFTNPQNGGSGVSTYTDNIRIQGNEFIKCNENTIRVVCKTTGDNQFEVSDNTFTGSEKGPIIIVVSNYFTKIPIIKNNIFEKIKVNDDKEHGITLRLGRDVDQVVFENNTFNEVETKYEDFGVQVITESTERPTKFEFINCEFKQNIQSSRRIYHPADPEKEENFELTYDKCIFEGNRAKGHGGCLYIKVKQTATIKNSQFKGNSAEDEGRGGSIYIIGPGTVSIENCTFEGDSSSKEGESIYCEGGELTISTCKFTVKESTTSQSTIYINNHDTIIINDVEFNNEPVDGGEGTTPTIMTKGNIEIENPGKISITGCKFQKTQQKRSILYKRTEESEIQADDLVNIELCEFTECKGESCYFDISNNKEENININGNIFDKCKKNNDELKSNTIGLSSTSNHVALTIQNNTFKNCGDLVGYSYVIFIRIESDGKEGLIEFKDNRVEFEDAEHACIAIRIEQPNKELNINNCSFTKCTKVLNKYETWESTASFNKLSKLTISECRFYECGIANDGGNVIAIQSEVQVSIIEYNTIEFTNPQNGGSGVSTYTDNIRIQGNEFIKCNENTIRVVCKTTGDNQFEVSDNTFTGSEKGPIIIIVSNYFTKIPIIKNNIFEKIKVNDDKEHGITLRLGRDVDQVVFENNTFNEVETKYEDFGVQIITESTERPTKFEFINCEFKQNIQSSRRIYHPQDPEKEENFELTYDNCIFEGNRAKGHGGCLYIKVKQTATIKNSQFKGNSAEDEGRGGSIYIIGPGSISIENCTFEGDSSSKEGESIYCEGGELTISTCKFAVKESTTSQSTIYINNHDIIIINDVEFNNEPVDGGEGDTTPTIMTKGNIEIENPGKISITGCKFQKTQQKRSILYKRTEESEIQADDLVNIELCEFTECKGESCYFDISNNKEENININGNIFDKCKKNNDELKSNTIGLSSTSNHVALTIQNNTFKNCGDLVGYSYVIFIRIESDGKEGLIEFKDNRVEFEDAEHACIAIRIEQPNKELNINNCSFTKCTKVLNKYETWESTASFNKLSKLTISECRFYECGIANDGGNVIAIQSEVQVSIIEYNTIEFTNPQNGGSGVSTYTDNIRIQGNEFIKCNENTIRVVCKTTGDNQFEVSDNTFTGSEKGPIIIIVSNYFTKIPIIKNNIFEKIKVNDDKEHGITLRLGRDVDQVVFENNTFNEVETKYEDFGVQIITESTERPTKFEFINCEFKQNIQSSRRIYHSQDPEQEENFELTYDNCIFEGNRAKGHGGCLYIKVKQTATIKNSQFKGNSAEDEGRGGSIYIIGPGTVSIENCTFEGDSSSKEGGSIYLLSSSSTTITGCSFNNCKSALSESAYTISIATNNAKIESCNISFDNADSACGGIDFGTLGFSIENCYILRTNSKGSILFAQSEESQDQTFSMTNCIFEDCKGDTSRCFSISLIKNLGLTFENNTIQKMQATGSNGYFGSITFNKIANFDMKNIKFIENQCNSLYGGGSGLLISGTEKITFTGCEFTSNSALQIAEPRPKPENSTDYYNGDGGGIQFGYSTDYYNVDIEFNQCSFKGNKAFRHGGAVALQTVKTVTITYCTFEGNSANNQETSSKLLYDTYYHLKNEGRGGAIYINPTFSLEGQSETDKELHMTKVDINNCEFKSNSAFDGFAIYIEGDDAQTEFSFTKNKFIDNVKNGKTDEDIHAIYRAVITSEILELPEDKILDENENEFSNTNGESINKLLYVDHEGNPIIQSSSEPLPTDICEPNKRCDIESDGTQQEFNITKSEFINLTWEDSGAAIYFINCGINLDKTYFYNCSSTNGGGGGIYIYLNTTIVGTTSIKGCTFTKCKSYYGGAIYAYSNLAENKVLIDRCQFNYNDIIPSDSTQDPNLYGGSAIYMTVKKGNVHKCKFTKNSGKGAVKVYNNFDIVSRKVKEDEEESSVQISQCQFEIDSSDPSSCSLYYIRGANEAVNVDVVNCEFIGDLAKESRHIDGFSQSDVDEAPKLRIKGCKFSSDKNSFVNRLELKEVKHPFISFDDENKHEHLQKEKNHQSLKIELKNNNNNSKNSLRIISSITCVAIIAALVIITKNKRDDHTDNDNENNLIDEIITNNFDSLV</sequence>
<reference evidence="3 4" key="1">
    <citation type="submission" date="2024-04" db="EMBL/GenBank/DDBJ databases">
        <title>Tritrichomonas musculus Genome.</title>
        <authorList>
            <person name="Alves-Ferreira E."/>
            <person name="Grigg M."/>
            <person name="Lorenzi H."/>
            <person name="Galac M."/>
        </authorList>
    </citation>
    <scope>NUCLEOTIDE SEQUENCE [LARGE SCALE GENOMIC DNA]</scope>
    <source>
        <strain evidence="3 4">EAF2021</strain>
    </source>
</reference>
<dbReference type="InterPro" id="IPR012334">
    <property type="entry name" value="Pectin_lyas_fold"/>
</dbReference>
<protein>
    <recommendedName>
        <fullName evidence="2">Right handed beta helix domain-containing protein</fullName>
    </recommendedName>
</protein>
<accession>A0ABR2GYX4</accession>
<dbReference type="InterPro" id="IPR011050">
    <property type="entry name" value="Pectin_lyase_fold/virulence"/>
</dbReference>
<dbReference type="SMART" id="SM00710">
    <property type="entry name" value="PbH1"/>
    <property type="match status" value="46"/>
</dbReference>
<dbReference type="EMBL" id="JAPFFF010000053">
    <property type="protein sequence ID" value="KAK8839125.1"/>
    <property type="molecule type" value="Genomic_DNA"/>
</dbReference>
<evidence type="ECO:0000256" key="1">
    <source>
        <dbReference type="SAM" id="Phobius"/>
    </source>
</evidence>
<evidence type="ECO:0000313" key="4">
    <source>
        <dbReference type="Proteomes" id="UP001470230"/>
    </source>
</evidence>
<organism evidence="3 4">
    <name type="scientific">Tritrichomonas musculus</name>
    <dbReference type="NCBI Taxonomy" id="1915356"/>
    <lineage>
        <taxon>Eukaryota</taxon>
        <taxon>Metamonada</taxon>
        <taxon>Parabasalia</taxon>
        <taxon>Tritrichomonadida</taxon>
        <taxon>Tritrichomonadidae</taxon>
        <taxon>Tritrichomonas</taxon>
    </lineage>
</organism>
<proteinExistence type="predicted"/>
<dbReference type="Gene3D" id="2.160.20.10">
    <property type="entry name" value="Single-stranded right-handed beta-helix, Pectin lyase-like"/>
    <property type="match status" value="6"/>
</dbReference>
<dbReference type="InterPro" id="IPR006626">
    <property type="entry name" value="PbH1"/>
</dbReference>
<name>A0ABR2GYX4_9EUKA</name>
<feature type="domain" description="Right handed beta helix" evidence="2">
    <location>
        <begin position="2936"/>
        <end position="3095"/>
    </location>
</feature>
<evidence type="ECO:0000259" key="2">
    <source>
        <dbReference type="Pfam" id="PF13229"/>
    </source>
</evidence>
<dbReference type="SUPFAM" id="SSF51126">
    <property type="entry name" value="Pectin lyase-like"/>
    <property type="match status" value="12"/>
</dbReference>
<keyword evidence="4" id="KW-1185">Reference proteome</keyword>
<keyword evidence="1" id="KW-1133">Transmembrane helix</keyword>
<dbReference type="Pfam" id="PF13229">
    <property type="entry name" value="Beta_helix"/>
    <property type="match status" value="1"/>
</dbReference>
<keyword evidence="1" id="KW-0812">Transmembrane</keyword>
<comment type="caution">
    <text evidence="3">The sequence shown here is derived from an EMBL/GenBank/DDBJ whole genome shotgun (WGS) entry which is preliminary data.</text>
</comment>
<dbReference type="PANTHER" id="PTHR11319:SF35">
    <property type="entry name" value="OUTER MEMBRANE PROTEIN PMPC-RELATED"/>
    <property type="match status" value="1"/>
</dbReference>
<dbReference type="PANTHER" id="PTHR11319">
    <property type="entry name" value="G PROTEIN-COUPLED RECEPTOR-RELATED"/>
    <property type="match status" value="1"/>
</dbReference>
<dbReference type="InterPro" id="IPR039448">
    <property type="entry name" value="Beta_helix"/>
</dbReference>